<evidence type="ECO:0000256" key="6">
    <source>
        <dbReference type="ARBA" id="ARBA00022729"/>
    </source>
</evidence>
<evidence type="ECO:0000259" key="13">
    <source>
        <dbReference type="Pfam" id="PF08263"/>
    </source>
</evidence>
<evidence type="ECO:0000256" key="2">
    <source>
        <dbReference type="ARBA" id="ARBA00009592"/>
    </source>
</evidence>
<dbReference type="InterPro" id="IPR032675">
    <property type="entry name" value="LRR_dom_sf"/>
</dbReference>
<evidence type="ECO:0000256" key="11">
    <source>
        <dbReference type="ARBA" id="ARBA00023180"/>
    </source>
</evidence>
<name>A0ABC9CPK9_9POAL</name>
<evidence type="ECO:0000256" key="5">
    <source>
        <dbReference type="ARBA" id="ARBA00022692"/>
    </source>
</evidence>
<keyword evidence="6" id="KW-0732">Signal</keyword>
<dbReference type="AlphaFoldDB" id="A0ABC9CPK9"/>
<evidence type="ECO:0000313" key="15">
    <source>
        <dbReference type="Proteomes" id="UP001497457"/>
    </source>
</evidence>
<dbReference type="SUPFAM" id="SSF52058">
    <property type="entry name" value="L domain-like"/>
    <property type="match status" value="2"/>
</dbReference>
<dbReference type="FunFam" id="3.80.10.10:FF:000213">
    <property type="entry name" value="Tyrosine-sulfated glycopeptide receptor 1"/>
    <property type="match status" value="1"/>
</dbReference>
<comment type="similarity">
    <text evidence="2">Belongs to the RLP family.</text>
</comment>
<dbReference type="Pfam" id="PF00560">
    <property type="entry name" value="LRR_1"/>
    <property type="match status" value="11"/>
</dbReference>
<dbReference type="Gene3D" id="3.80.10.10">
    <property type="entry name" value="Ribonuclease Inhibitor"/>
    <property type="match status" value="4"/>
</dbReference>
<gene>
    <name evidence="14" type="ORF">URODEC1_LOCUS77239</name>
</gene>
<keyword evidence="4" id="KW-0433">Leucine-rich repeat</keyword>
<keyword evidence="5 12" id="KW-0812">Transmembrane</keyword>
<evidence type="ECO:0000313" key="14">
    <source>
        <dbReference type="EMBL" id="CAL5023933.1"/>
    </source>
</evidence>
<protein>
    <recommendedName>
        <fullName evidence="13">Leucine-rich repeat-containing N-terminal plant-type domain-containing protein</fullName>
    </recommendedName>
</protein>
<dbReference type="Proteomes" id="UP001497457">
    <property type="component" value="Chromosome 3rd"/>
</dbReference>
<dbReference type="GO" id="GO:0005886">
    <property type="term" value="C:plasma membrane"/>
    <property type="evidence" value="ECO:0007669"/>
    <property type="project" value="UniProtKB-SubCell"/>
</dbReference>
<dbReference type="SMART" id="SM00369">
    <property type="entry name" value="LRR_TYP"/>
    <property type="match status" value="8"/>
</dbReference>
<evidence type="ECO:0000256" key="7">
    <source>
        <dbReference type="ARBA" id="ARBA00022737"/>
    </source>
</evidence>
<organism evidence="14 15">
    <name type="scientific">Urochloa decumbens</name>
    <dbReference type="NCBI Taxonomy" id="240449"/>
    <lineage>
        <taxon>Eukaryota</taxon>
        <taxon>Viridiplantae</taxon>
        <taxon>Streptophyta</taxon>
        <taxon>Embryophyta</taxon>
        <taxon>Tracheophyta</taxon>
        <taxon>Spermatophyta</taxon>
        <taxon>Magnoliopsida</taxon>
        <taxon>Liliopsida</taxon>
        <taxon>Poales</taxon>
        <taxon>Poaceae</taxon>
        <taxon>PACMAD clade</taxon>
        <taxon>Panicoideae</taxon>
        <taxon>Panicodae</taxon>
        <taxon>Paniceae</taxon>
        <taxon>Melinidinae</taxon>
        <taxon>Urochloa</taxon>
    </lineage>
</organism>
<evidence type="ECO:0000256" key="10">
    <source>
        <dbReference type="ARBA" id="ARBA00023170"/>
    </source>
</evidence>
<dbReference type="Pfam" id="PF08263">
    <property type="entry name" value="LRRNT_2"/>
    <property type="match status" value="1"/>
</dbReference>
<dbReference type="FunFam" id="3.80.10.10:FF:000470">
    <property type="entry name" value="LRR receptor-like serine/threonine-protein kinase RPK2"/>
    <property type="match status" value="1"/>
</dbReference>
<dbReference type="FunFam" id="3.80.10.10:FF:000530">
    <property type="entry name" value="Receptor-like protein 2"/>
    <property type="match status" value="1"/>
</dbReference>
<evidence type="ECO:0000256" key="8">
    <source>
        <dbReference type="ARBA" id="ARBA00022989"/>
    </source>
</evidence>
<dbReference type="EMBL" id="OZ075113">
    <property type="protein sequence ID" value="CAL5023933.1"/>
    <property type="molecule type" value="Genomic_DNA"/>
</dbReference>
<accession>A0ABC9CPK9</accession>
<dbReference type="PANTHER" id="PTHR48052">
    <property type="entry name" value="UNNAMED PRODUCT"/>
    <property type="match status" value="1"/>
</dbReference>
<dbReference type="PRINTS" id="PR00019">
    <property type="entry name" value="LEURICHRPT"/>
</dbReference>
<dbReference type="InterPro" id="IPR013210">
    <property type="entry name" value="LRR_N_plant-typ"/>
</dbReference>
<feature type="domain" description="Leucine-rich repeat-containing N-terminal plant-type" evidence="13">
    <location>
        <begin position="93"/>
        <end position="132"/>
    </location>
</feature>
<proteinExistence type="inferred from homology"/>
<reference evidence="14 15" key="2">
    <citation type="submission" date="2024-10" db="EMBL/GenBank/DDBJ databases">
        <authorList>
            <person name="Ryan C."/>
        </authorList>
    </citation>
    <scope>NUCLEOTIDE SEQUENCE [LARGE SCALE GENOMIC DNA]</scope>
</reference>
<keyword evidence="10" id="KW-0675">Receptor</keyword>
<keyword evidence="11" id="KW-0325">Glycoprotein</keyword>
<dbReference type="GO" id="GO:0051606">
    <property type="term" value="P:detection of stimulus"/>
    <property type="evidence" value="ECO:0007669"/>
    <property type="project" value="UniProtKB-ARBA"/>
</dbReference>
<dbReference type="InterPro" id="IPR001611">
    <property type="entry name" value="Leu-rich_rpt"/>
</dbReference>
<comment type="subcellular location">
    <subcellularLocation>
        <location evidence="1">Cell membrane</location>
        <topology evidence="1">Single-pass type I membrane protein</topology>
    </subcellularLocation>
</comment>
<dbReference type="FunFam" id="3.80.10.10:FF:000403">
    <property type="entry name" value="Receptor-like protein 2"/>
    <property type="match status" value="1"/>
</dbReference>
<feature type="transmembrane region" description="Helical" evidence="12">
    <location>
        <begin position="64"/>
        <end position="85"/>
    </location>
</feature>
<keyword evidence="7" id="KW-0677">Repeat</keyword>
<evidence type="ECO:0000256" key="4">
    <source>
        <dbReference type="ARBA" id="ARBA00022614"/>
    </source>
</evidence>
<reference evidence="15" key="1">
    <citation type="submission" date="2024-06" db="EMBL/GenBank/DDBJ databases">
        <authorList>
            <person name="Ryan C."/>
        </authorList>
    </citation>
    <scope>NUCLEOTIDE SEQUENCE [LARGE SCALE GENOMIC DNA]</scope>
</reference>
<keyword evidence="15" id="KW-1185">Reference proteome</keyword>
<evidence type="ECO:0000256" key="1">
    <source>
        <dbReference type="ARBA" id="ARBA00004251"/>
    </source>
</evidence>
<evidence type="ECO:0000256" key="9">
    <source>
        <dbReference type="ARBA" id="ARBA00023136"/>
    </source>
</evidence>
<sequence>MASTRARTDSGHPGLKQELIPVIPTWGAGDSSLHEHNRAVALDHPSLHATEHNKKSKHPGEQLAVARPTMAFSTLALAVLLLSLASHAMPCVEQERASLLQFLAGLTRDGGLAVSWSNGTADCCSWEGITCNSNGIVVEVSLSERGLEGNISLALSDLTVLQRLNLSHNSLSGGLPLRQLVSSSRVVMDVSFNRLNGELGELPSSVIHGWPLQVLNISSNMFTGEFPSSTWKLMNNLVALNASNNSFSGQVPSSFCLVSASFTVLDLRYNKFSGSIPTALGNCSMLKVLMIGHNNLSGTIPDELFSSTSLERLSFRSSGLRGTLDGADLAKLTDLVALDLGENNFTGQIPESIGELKRLEELLLDYNKMSGELPPSLCNCTSLRNINLKNNRFSGKLSNVNFATLQNLEHVDLAANNFTGMIPESLYLCTKLIALRVSRNNFYGELSPSIVNLKSLTFLSLYYNSFTNITKAFQILKSSNSIRVLFVGKNFMREAMPQDKTIDGFDNLQALGIDHCSLTGKIPTWMSKLKNLEVLLLNSNRLKGQIPSWINHLNRLLYLNLSNNSLTGNIPTELLDMTMLKSIKLAAHLDPSYFALPIYMTISHQYRQASAFPKVLDLSNNNFTGRIPRDIGQSEVLNTLNLSFNRLYGQIPRSLCNLTNLQVLDLSSNLLTGEIPAALNNLHFLSKFNISNNNLEGPVPTEGQLSTFPNSSFDGNPKLCGSMLIHRCNPIEAAPITITRDSSEKIIFAISFAVSFGLAVLYEQLVLSTFHCCIQL</sequence>
<keyword evidence="9 12" id="KW-0472">Membrane</keyword>
<dbReference type="Pfam" id="PF13855">
    <property type="entry name" value="LRR_8"/>
    <property type="match status" value="1"/>
</dbReference>
<keyword evidence="8 12" id="KW-1133">Transmembrane helix</keyword>
<evidence type="ECO:0000256" key="3">
    <source>
        <dbReference type="ARBA" id="ARBA00022475"/>
    </source>
</evidence>
<evidence type="ECO:0000256" key="12">
    <source>
        <dbReference type="SAM" id="Phobius"/>
    </source>
</evidence>
<dbReference type="InterPro" id="IPR003591">
    <property type="entry name" value="Leu-rich_rpt_typical-subtyp"/>
</dbReference>
<keyword evidence="3" id="KW-1003">Cell membrane</keyword>
<dbReference type="PANTHER" id="PTHR48052:SF81">
    <property type="entry name" value="LEUCINE-RICH REPEAT-CONTAINING N-TERMINAL PLANT-TYPE DOMAIN-CONTAINING PROTEIN"/>
    <property type="match status" value="1"/>
</dbReference>